<comment type="caution">
    <text evidence="3">The sequence shown here is derived from an EMBL/GenBank/DDBJ whole genome shotgun (WGS) entry which is preliminary data.</text>
</comment>
<protein>
    <submittedName>
        <fullName evidence="3">Bacterial NAD-glutamate dehydrogenase family protein</fullName>
    </submittedName>
</protein>
<dbReference type="PATRIC" id="fig|1299334.3.peg.4942"/>
<organism evidence="3">
    <name type="scientific">Mycobacterium xenopi 4042</name>
    <dbReference type="NCBI Taxonomy" id="1299334"/>
    <lineage>
        <taxon>Bacteria</taxon>
        <taxon>Bacillati</taxon>
        <taxon>Actinomycetota</taxon>
        <taxon>Actinomycetes</taxon>
        <taxon>Mycobacteriales</taxon>
        <taxon>Mycobacteriaceae</taxon>
        <taxon>Mycobacterium</taxon>
    </lineage>
</organism>
<sequence>MTPPNLIRAILRAPVDLLFNGGIGTYIKAETENDVDVGDRANDTVRVNANQVRPRSLQKAAISVSPPGAASSSTYAAGGSTPTRWTTRPAWTARTTRSTSRSWSTR</sequence>
<dbReference type="AlphaFoldDB" id="X8AQR6"/>
<dbReference type="GO" id="GO:0006538">
    <property type="term" value="P:L-glutamate catabolic process"/>
    <property type="evidence" value="ECO:0007669"/>
    <property type="project" value="InterPro"/>
</dbReference>
<reference evidence="3" key="1">
    <citation type="submission" date="2014-01" db="EMBL/GenBank/DDBJ databases">
        <authorList>
            <person name="Brown-Elliot B."/>
            <person name="Wallace R."/>
            <person name="Lenaerts A."/>
            <person name="Ordway D."/>
            <person name="DeGroote M.A."/>
            <person name="Parker T."/>
            <person name="Sizemore C."/>
            <person name="Tallon L.J."/>
            <person name="Sadzewicz L.K."/>
            <person name="Sengamalay N."/>
            <person name="Fraser C.M."/>
            <person name="Hine E."/>
            <person name="Shefchek K.A."/>
            <person name="Das S.P."/>
            <person name="Tettelin H."/>
        </authorList>
    </citation>
    <scope>NUCLEOTIDE SEQUENCE [LARGE SCALE GENOMIC DNA]</scope>
    <source>
        <strain evidence="3">4042</strain>
    </source>
</reference>
<accession>X8AQR6</accession>
<name>X8AQR6_MYCXE</name>
<feature type="compositionally biased region" description="Low complexity" evidence="1">
    <location>
        <begin position="65"/>
        <end position="106"/>
    </location>
</feature>
<proteinExistence type="predicted"/>
<gene>
    <name evidence="3" type="ORF">I553_7558</name>
</gene>
<dbReference type="InterPro" id="IPR028971">
    <property type="entry name" value="NAD-GDH_cat"/>
</dbReference>
<dbReference type="GO" id="GO:0004352">
    <property type="term" value="F:glutamate dehydrogenase (NAD+) activity"/>
    <property type="evidence" value="ECO:0007669"/>
    <property type="project" value="InterPro"/>
</dbReference>
<dbReference type="GO" id="GO:0004069">
    <property type="term" value="F:L-aspartate:2-oxoglutarate aminotransferase activity"/>
    <property type="evidence" value="ECO:0007669"/>
    <property type="project" value="InterPro"/>
</dbReference>
<dbReference type="EMBL" id="JAOB01000047">
    <property type="protein sequence ID" value="EUA33150.1"/>
    <property type="molecule type" value="Genomic_DNA"/>
</dbReference>
<evidence type="ECO:0000313" key="3">
    <source>
        <dbReference type="EMBL" id="EUA33150.1"/>
    </source>
</evidence>
<dbReference type="Pfam" id="PF05088">
    <property type="entry name" value="Bac_GDH_CD"/>
    <property type="match status" value="1"/>
</dbReference>
<feature type="region of interest" description="Disordered" evidence="1">
    <location>
        <begin position="58"/>
        <end position="106"/>
    </location>
</feature>
<dbReference type="PANTHER" id="PTHR43403:SF1">
    <property type="entry name" value="NAD-SPECIFIC GLUTAMATE DEHYDROGENASE"/>
    <property type="match status" value="1"/>
</dbReference>
<dbReference type="InterPro" id="IPR007780">
    <property type="entry name" value="NAD_Glu_DH_bac"/>
</dbReference>
<evidence type="ECO:0000256" key="1">
    <source>
        <dbReference type="SAM" id="MobiDB-lite"/>
    </source>
</evidence>
<feature type="domain" description="NAD-glutamate dehydrogenase catalytic" evidence="2">
    <location>
        <begin position="1"/>
        <end position="57"/>
    </location>
</feature>
<dbReference type="PANTHER" id="PTHR43403">
    <property type="entry name" value="NAD-SPECIFIC GLUTAMATE DEHYDROGENASE"/>
    <property type="match status" value="1"/>
</dbReference>
<evidence type="ECO:0000259" key="2">
    <source>
        <dbReference type="Pfam" id="PF05088"/>
    </source>
</evidence>